<keyword evidence="4 7" id="KW-0732">Signal</keyword>
<dbReference type="PANTHER" id="PTHR36307">
    <property type="entry name" value="FLAGELLA BASAL BODY P-RING FORMATION PROTEIN FLGA"/>
    <property type="match status" value="1"/>
</dbReference>
<evidence type="ECO:0000256" key="2">
    <source>
        <dbReference type="ARBA" id="ARBA00010474"/>
    </source>
</evidence>
<dbReference type="Gene3D" id="2.30.30.760">
    <property type="match status" value="1"/>
</dbReference>
<accession>A0AA43Q3H0</accession>
<evidence type="ECO:0000256" key="4">
    <source>
        <dbReference type="ARBA" id="ARBA00022729"/>
    </source>
</evidence>
<name>A0AA43Q3H0_9GAMM</name>
<evidence type="ECO:0000256" key="7">
    <source>
        <dbReference type="RuleBase" id="RU362063"/>
    </source>
</evidence>
<organism evidence="9 10">
    <name type="scientific">Candidatus Methylobacter titanis</name>
    <dbReference type="NCBI Taxonomy" id="3053457"/>
    <lineage>
        <taxon>Bacteria</taxon>
        <taxon>Pseudomonadati</taxon>
        <taxon>Pseudomonadota</taxon>
        <taxon>Gammaproteobacteria</taxon>
        <taxon>Methylococcales</taxon>
        <taxon>Methylococcaceae</taxon>
        <taxon>Methylobacter</taxon>
    </lineage>
</organism>
<sequence>MIKKTPLFLALLFIFFAPANAEQGSQSHESIGEAVNGYIAQNINLPGEYEVSLVPLDSRLNLPQCIDPLEAYTTNNLIKAGRTAIGVRCNTGKKWSIFTSAIIKTYQMVFVLSHPVQRGDIITRQHLAIEKRDVSNLREDFATQLEQVENKQVTRQLNSGTILSLRNLVEPKLIKRGDKVVISSTKPNFSIKMSGVAMMDGTKGQLIRIKNQNSGRLINATVIEPGLVSVND</sequence>
<dbReference type="GO" id="GO:0042597">
    <property type="term" value="C:periplasmic space"/>
    <property type="evidence" value="ECO:0007669"/>
    <property type="project" value="UniProtKB-SubCell"/>
</dbReference>
<evidence type="ECO:0000256" key="3">
    <source>
        <dbReference type="ARBA" id="ARBA00014754"/>
    </source>
</evidence>
<feature type="chain" id="PRO_5041486235" description="Flagella basal body P-ring formation protein FlgA" evidence="7">
    <location>
        <begin position="22"/>
        <end position="232"/>
    </location>
</feature>
<proteinExistence type="inferred from homology"/>
<dbReference type="Gene3D" id="3.90.1210.10">
    <property type="entry name" value="Antifreeze-like/N-acetylneuraminic acid synthase C-terminal domain"/>
    <property type="match status" value="1"/>
</dbReference>
<dbReference type="InterPro" id="IPR017585">
    <property type="entry name" value="SAF_FlgA"/>
</dbReference>
<feature type="domain" description="SAF" evidence="8">
    <location>
        <begin position="107"/>
        <end position="169"/>
    </location>
</feature>
<comment type="function">
    <text evidence="6 7">Involved in the assembly process of the P-ring formation. It may associate with FlgF on the rod constituting a structure essential for the P-ring assembly or may act as a modulator protein for the P-ring assembly.</text>
</comment>
<keyword evidence="9" id="KW-0282">Flagellum</keyword>
<dbReference type="AlphaFoldDB" id="A0AA43Q3H0"/>
<keyword evidence="5 7" id="KW-0574">Periplasm</keyword>
<dbReference type="GO" id="GO:0044780">
    <property type="term" value="P:bacterial-type flagellum assembly"/>
    <property type="evidence" value="ECO:0007669"/>
    <property type="project" value="InterPro"/>
</dbReference>
<protein>
    <recommendedName>
        <fullName evidence="3 7">Flagella basal body P-ring formation protein FlgA</fullName>
    </recommendedName>
</protein>
<dbReference type="Pfam" id="PF13144">
    <property type="entry name" value="ChapFlgA"/>
    <property type="match status" value="1"/>
</dbReference>
<dbReference type="EMBL" id="JAQSDF010000001">
    <property type="protein sequence ID" value="MDI1229727.1"/>
    <property type="molecule type" value="Genomic_DNA"/>
</dbReference>
<evidence type="ECO:0000313" key="9">
    <source>
        <dbReference type="EMBL" id="MDI1229727.1"/>
    </source>
</evidence>
<evidence type="ECO:0000259" key="8">
    <source>
        <dbReference type="SMART" id="SM00858"/>
    </source>
</evidence>
<reference evidence="9" key="1">
    <citation type="submission" date="2023-01" db="EMBL/GenBank/DDBJ databases">
        <title>Biogeochemical cycle of methane in antarctic sediments.</title>
        <authorList>
            <person name="Roldan D.M."/>
            <person name="Menes R.J."/>
        </authorList>
    </citation>
    <scope>NUCLEOTIDE SEQUENCE [LARGE SCALE GENOMIC DNA]</scope>
    <source>
        <strain evidence="9">K-2018 MAG008</strain>
    </source>
</reference>
<gene>
    <name evidence="9" type="primary">flgA</name>
    <name evidence="9" type="ORF">PSU93_01075</name>
</gene>
<evidence type="ECO:0000256" key="1">
    <source>
        <dbReference type="ARBA" id="ARBA00004418"/>
    </source>
</evidence>
<dbReference type="InterPro" id="IPR041231">
    <property type="entry name" value="FlgA_N"/>
</dbReference>
<keyword evidence="9" id="KW-0969">Cilium</keyword>
<dbReference type="CDD" id="cd11614">
    <property type="entry name" value="SAF_CpaB_FlgA_like"/>
    <property type="match status" value="1"/>
</dbReference>
<evidence type="ECO:0000256" key="5">
    <source>
        <dbReference type="ARBA" id="ARBA00022764"/>
    </source>
</evidence>
<dbReference type="Proteomes" id="UP001160519">
    <property type="component" value="Unassembled WGS sequence"/>
</dbReference>
<comment type="subcellular location">
    <subcellularLocation>
        <location evidence="1 7">Periplasm</location>
    </subcellularLocation>
</comment>
<keyword evidence="9" id="KW-0966">Cell projection</keyword>
<dbReference type="InterPro" id="IPR039246">
    <property type="entry name" value="Flagellar_FlgA"/>
</dbReference>
<comment type="caution">
    <text evidence="9">The sequence shown here is derived from an EMBL/GenBank/DDBJ whole genome shotgun (WGS) entry which is preliminary data.</text>
</comment>
<keyword evidence="7" id="KW-1005">Bacterial flagellum biogenesis</keyword>
<comment type="similarity">
    <text evidence="2 7">Belongs to the FlgA family.</text>
</comment>
<dbReference type="NCBIfam" id="TIGR03170">
    <property type="entry name" value="flgA_cterm"/>
    <property type="match status" value="1"/>
</dbReference>
<dbReference type="Pfam" id="PF17656">
    <property type="entry name" value="ChapFlgA_N"/>
    <property type="match status" value="1"/>
</dbReference>
<dbReference type="InterPro" id="IPR013974">
    <property type="entry name" value="SAF"/>
</dbReference>
<dbReference type="PANTHER" id="PTHR36307:SF1">
    <property type="entry name" value="FLAGELLA BASAL BODY P-RING FORMATION PROTEIN FLGA"/>
    <property type="match status" value="1"/>
</dbReference>
<keyword evidence="10" id="KW-1185">Reference proteome</keyword>
<evidence type="ECO:0000313" key="10">
    <source>
        <dbReference type="Proteomes" id="UP001160519"/>
    </source>
</evidence>
<feature type="signal peptide" evidence="7">
    <location>
        <begin position="1"/>
        <end position="21"/>
    </location>
</feature>
<evidence type="ECO:0000256" key="6">
    <source>
        <dbReference type="ARBA" id="ARBA00025643"/>
    </source>
</evidence>
<dbReference type="SMART" id="SM00858">
    <property type="entry name" value="SAF"/>
    <property type="match status" value="1"/>
</dbReference>